<evidence type="ECO:0000259" key="7">
    <source>
        <dbReference type="Pfam" id="PF12698"/>
    </source>
</evidence>
<sequence>MRLPVLRLIAFRELRDLLRDRRSVLLLLVTPVVLYPFLGLATFAMAKLAAEQKFLVGIVGKDRLPPTPLLTQDDQFVEEKRPADRAEGPVGDDAQWELPPIRVVEVSDDPDADLRDKKVDVLLKVPEGFAAEVAAGRKPKVIIEHRDGDEKSKLASRRLRSIVLAWKDRILQERFTKAGLPTDYDQVFDLIDPITSKPKLKQAADAIRDGLSRALPFLLMMWLLAGAIQPAVDLTAGEKERGTMETLLISPADRSEIVYGKFFAVTVFSFGSVVWNVIWLTAACTVVEFVLGYPIINKPGLIGCVVLGFPLAMLFSAICLSLGVFARSTKEGQYYLVPLILVAMPLALWSMMPGKELDFGNALIPVTGAMLMQQKLLAVSADPIPWGMFGPVLGSLCVCVVAALYTAVRQFRREDVLFREVGGDKGGKLFRLFS</sequence>
<dbReference type="Proteomes" id="UP000324974">
    <property type="component" value="Chromosome"/>
</dbReference>
<dbReference type="PANTHER" id="PTHR43471:SF3">
    <property type="entry name" value="ABC TRANSPORTER PERMEASE PROTEIN NATB"/>
    <property type="match status" value="1"/>
</dbReference>
<keyword evidence="3 6" id="KW-1133">Transmembrane helix</keyword>
<feature type="transmembrane region" description="Helical" evidence="6">
    <location>
        <begin position="334"/>
        <end position="352"/>
    </location>
</feature>
<dbReference type="RefSeq" id="WP_168218980.1">
    <property type="nucleotide sequence ID" value="NZ_CP042425.1"/>
</dbReference>
<reference evidence="9" key="1">
    <citation type="submission" date="2019-08" db="EMBL/GenBank/DDBJ databases">
        <title>Limnoglobus roseus gen. nov., sp. nov., a novel freshwater planctomycete with a giant genome from the family Gemmataceae.</title>
        <authorList>
            <person name="Kulichevskaya I.S."/>
            <person name="Naumoff D.G."/>
            <person name="Miroshnikov K."/>
            <person name="Ivanova A."/>
            <person name="Philippov D.A."/>
            <person name="Hakobyan A."/>
            <person name="Rijpstra I.C."/>
            <person name="Sinninghe Damste J.S."/>
            <person name="Liesack W."/>
            <person name="Dedysh S.N."/>
        </authorList>
    </citation>
    <scope>NUCLEOTIDE SEQUENCE [LARGE SCALE GENOMIC DNA]</scope>
    <source>
        <strain evidence="9">PX52</strain>
    </source>
</reference>
<protein>
    <submittedName>
        <fullName evidence="8">ABC transporter permease</fullName>
    </submittedName>
</protein>
<dbReference type="KEGG" id="lrs:PX52LOC_02795"/>
<dbReference type="EMBL" id="CP042425">
    <property type="protein sequence ID" value="QEL15859.1"/>
    <property type="molecule type" value="Genomic_DNA"/>
</dbReference>
<organism evidence="8 9">
    <name type="scientific">Limnoglobus roseus</name>
    <dbReference type="NCBI Taxonomy" id="2598579"/>
    <lineage>
        <taxon>Bacteria</taxon>
        <taxon>Pseudomonadati</taxon>
        <taxon>Planctomycetota</taxon>
        <taxon>Planctomycetia</taxon>
        <taxon>Gemmatales</taxon>
        <taxon>Gemmataceae</taxon>
        <taxon>Limnoglobus</taxon>
    </lineage>
</organism>
<keyword evidence="2 6" id="KW-0812">Transmembrane</keyword>
<keyword evidence="4 6" id="KW-0472">Membrane</keyword>
<dbReference type="GO" id="GO:0140359">
    <property type="term" value="F:ABC-type transporter activity"/>
    <property type="evidence" value="ECO:0007669"/>
    <property type="project" value="InterPro"/>
</dbReference>
<proteinExistence type="predicted"/>
<dbReference type="PANTHER" id="PTHR43471">
    <property type="entry name" value="ABC TRANSPORTER PERMEASE"/>
    <property type="match status" value="1"/>
</dbReference>
<keyword evidence="9" id="KW-1185">Reference proteome</keyword>
<feature type="transmembrane region" description="Helical" evidence="6">
    <location>
        <begin position="257"/>
        <end position="280"/>
    </location>
</feature>
<feature type="transmembrane region" description="Helical" evidence="6">
    <location>
        <begin position="214"/>
        <end position="236"/>
    </location>
</feature>
<accession>A0A5C1A918</accession>
<evidence type="ECO:0000313" key="9">
    <source>
        <dbReference type="Proteomes" id="UP000324974"/>
    </source>
</evidence>
<evidence type="ECO:0000313" key="8">
    <source>
        <dbReference type="EMBL" id="QEL15859.1"/>
    </source>
</evidence>
<evidence type="ECO:0000256" key="2">
    <source>
        <dbReference type="ARBA" id="ARBA00022692"/>
    </source>
</evidence>
<gene>
    <name evidence="8" type="ORF">PX52LOC_02795</name>
</gene>
<dbReference type="GO" id="GO:0016020">
    <property type="term" value="C:membrane"/>
    <property type="evidence" value="ECO:0007669"/>
    <property type="project" value="UniProtKB-SubCell"/>
</dbReference>
<evidence type="ECO:0000256" key="6">
    <source>
        <dbReference type="SAM" id="Phobius"/>
    </source>
</evidence>
<feature type="transmembrane region" description="Helical" evidence="6">
    <location>
        <begin position="24"/>
        <end position="46"/>
    </location>
</feature>
<evidence type="ECO:0000256" key="1">
    <source>
        <dbReference type="ARBA" id="ARBA00004141"/>
    </source>
</evidence>
<feature type="compositionally biased region" description="Basic and acidic residues" evidence="5">
    <location>
        <begin position="77"/>
        <end position="87"/>
    </location>
</feature>
<feature type="transmembrane region" description="Helical" evidence="6">
    <location>
        <begin position="300"/>
        <end position="322"/>
    </location>
</feature>
<evidence type="ECO:0000256" key="4">
    <source>
        <dbReference type="ARBA" id="ARBA00023136"/>
    </source>
</evidence>
<dbReference type="Pfam" id="PF12698">
    <property type="entry name" value="ABC2_membrane_3"/>
    <property type="match status" value="1"/>
</dbReference>
<feature type="transmembrane region" description="Helical" evidence="6">
    <location>
        <begin position="386"/>
        <end position="408"/>
    </location>
</feature>
<feature type="region of interest" description="Disordered" evidence="5">
    <location>
        <begin position="69"/>
        <end position="94"/>
    </location>
</feature>
<feature type="domain" description="ABC-2 type transporter transmembrane" evidence="7">
    <location>
        <begin position="23"/>
        <end position="404"/>
    </location>
</feature>
<dbReference type="InterPro" id="IPR013525">
    <property type="entry name" value="ABC2_TM"/>
</dbReference>
<evidence type="ECO:0000256" key="5">
    <source>
        <dbReference type="SAM" id="MobiDB-lite"/>
    </source>
</evidence>
<dbReference type="AlphaFoldDB" id="A0A5C1A918"/>
<comment type="subcellular location">
    <subcellularLocation>
        <location evidence="1">Membrane</location>
        <topology evidence="1">Multi-pass membrane protein</topology>
    </subcellularLocation>
</comment>
<evidence type="ECO:0000256" key="3">
    <source>
        <dbReference type="ARBA" id="ARBA00022989"/>
    </source>
</evidence>
<name>A0A5C1A918_9BACT</name>